<proteinExistence type="evidence at transcript level"/>
<feature type="non-terminal residue" evidence="2">
    <location>
        <position position="314"/>
    </location>
</feature>
<dbReference type="RefSeq" id="XP_030031251.1">
    <property type="nucleotide sequence ID" value="XM_030175391.2"/>
</dbReference>
<dbReference type="InterPro" id="IPR036865">
    <property type="entry name" value="CRAL-TRIO_dom_sf"/>
</dbReference>
<dbReference type="GeneID" id="115448090"/>
<dbReference type="KEGG" id="msex:115448090"/>
<accession>A0A0S2Z2V1</accession>
<dbReference type="Pfam" id="PF00650">
    <property type="entry name" value="CRAL_TRIO"/>
    <property type="match status" value="1"/>
</dbReference>
<dbReference type="GO" id="GO:1902936">
    <property type="term" value="F:phosphatidylinositol bisphosphate binding"/>
    <property type="evidence" value="ECO:0007669"/>
    <property type="project" value="TreeGrafter"/>
</dbReference>
<dbReference type="PRINTS" id="PR00180">
    <property type="entry name" value="CRETINALDHBP"/>
</dbReference>
<dbReference type="CDD" id="cd00170">
    <property type="entry name" value="SEC14"/>
    <property type="match status" value="1"/>
</dbReference>
<dbReference type="PROSITE" id="PS50191">
    <property type="entry name" value="CRAL_TRIO"/>
    <property type="match status" value="1"/>
</dbReference>
<evidence type="ECO:0000259" key="1">
    <source>
        <dbReference type="PROSITE" id="PS50191"/>
    </source>
</evidence>
<dbReference type="RefSeq" id="XP_037292763.1">
    <property type="nucleotide sequence ID" value="XM_037436866.1"/>
</dbReference>
<dbReference type="OrthoDB" id="6682367at2759"/>
<dbReference type="AlphaFoldDB" id="A0A0S2Z2V1"/>
<dbReference type="Gene3D" id="3.40.525.10">
    <property type="entry name" value="CRAL-TRIO lipid binding domain"/>
    <property type="match status" value="1"/>
</dbReference>
<dbReference type="EMBL" id="KT943555">
    <property type="protein sequence ID" value="ALQ33313.1"/>
    <property type="molecule type" value="mRNA"/>
</dbReference>
<protein>
    <submittedName>
        <fullName evidence="2">CRAL-TRIO domain-containing protein</fullName>
    </submittedName>
</protein>
<dbReference type="InterPro" id="IPR001251">
    <property type="entry name" value="CRAL-TRIO_dom"/>
</dbReference>
<organism evidence="2">
    <name type="scientific">Manduca sexta</name>
    <name type="common">Tobacco hawkmoth</name>
    <name type="synonym">Tobacco hornworm</name>
    <dbReference type="NCBI Taxonomy" id="7130"/>
    <lineage>
        <taxon>Eukaryota</taxon>
        <taxon>Metazoa</taxon>
        <taxon>Ecdysozoa</taxon>
        <taxon>Arthropoda</taxon>
        <taxon>Hexapoda</taxon>
        <taxon>Insecta</taxon>
        <taxon>Pterygota</taxon>
        <taxon>Neoptera</taxon>
        <taxon>Endopterygota</taxon>
        <taxon>Lepidoptera</taxon>
        <taxon>Glossata</taxon>
        <taxon>Ditrysia</taxon>
        <taxon>Bombycoidea</taxon>
        <taxon>Sphingidae</taxon>
        <taxon>Sphinginae</taxon>
        <taxon>Sphingini</taxon>
        <taxon>Manduca</taxon>
    </lineage>
</organism>
<dbReference type="GO" id="GO:0016020">
    <property type="term" value="C:membrane"/>
    <property type="evidence" value="ECO:0007669"/>
    <property type="project" value="TreeGrafter"/>
</dbReference>
<dbReference type="Gene3D" id="1.20.5.1200">
    <property type="entry name" value="Alpha-tocopherol transfer"/>
    <property type="match status" value="1"/>
</dbReference>
<dbReference type="PANTHER" id="PTHR10174">
    <property type="entry name" value="ALPHA-TOCOPHEROL TRANSFER PROTEIN-RELATED"/>
    <property type="match status" value="1"/>
</dbReference>
<feature type="domain" description="CRAL-TRIO" evidence="1">
    <location>
        <begin position="142"/>
        <end position="260"/>
    </location>
</feature>
<dbReference type="SUPFAM" id="SSF52087">
    <property type="entry name" value="CRAL/TRIO domain"/>
    <property type="match status" value="1"/>
</dbReference>
<dbReference type="PANTHER" id="PTHR10174:SF222">
    <property type="entry name" value="GH10083P-RELATED"/>
    <property type="match status" value="1"/>
</dbReference>
<evidence type="ECO:0000313" key="2">
    <source>
        <dbReference type="EMBL" id="ALQ33313.1"/>
    </source>
</evidence>
<name>A0A0S2Z2V1_MANSE</name>
<reference evidence="2" key="1">
    <citation type="journal article" date="2015" name="Insect Biochem. Mol. Biol.">
        <title>Molecular evolution and expression of the CRAL_TRIO protein family in insects.</title>
        <authorList>
            <person name="Smith G."/>
            <person name="Briscoe A.D."/>
        </authorList>
    </citation>
    <scope>NUCLEOTIDE SEQUENCE</scope>
</reference>
<sequence>MERPPHHPLVIVTEDDIKAIREIYNIGDENKINESLNAIQEWIQKEEHLVEASKYLSRRNLERVLLIAKGSVEETKRRIERLLTARGMIPELCLNKTLEEFEDIWDAVNYVPLPKLNPTDRTRVMVTQFSEQHMDKFTILSYLRYNFLVGEYRINFDYTPAERFILDLKNVHIGHLSKLNPIVMKKAEVLCSEGIGTKIKGIHILNAPAYIDKFVYLLKQALREKVANRVHVHDTYEDLHKHIPKEILPKDFGGDEMSCDKLNELWKETLKSEESQKIIRDTEKLVSDETKRHESKFNEEYMGMPGSFRRLTVD</sequence>